<comment type="caution">
    <text evidence="1">The sequence shown here is derived from an EMBL/GenBank/DDBJ whole genome shotgun (WGS) entry which is preliminary data.</text>
</comment>
<dbReference type="EMBL" id="JACEON010000017">
    <property type="protein sequence ID" value="MBA4613280.1"/>
    <property type="molecule type" value="Genomic_DNA"/>
</dbReference>
<gene>
    <name evidence="1" type="ORF">H1W37_16595</name>
</gene>
<reference evidence="1 2" key="2">
    <citation type="submission" date="2020-08" db="EMBL/GenBank/DDBJ databases">
        <title>Stappia taiwanensis sp. nov., isolated from a coastal thermal spring.</title>
        <authorList>
            <person name="Kampfer P."/>
        </authorList>
    </citation>
    <scope>NUCLEOTIDE SEQUENCE [LARGE SCALE GENOMIC DNA]</scope>
    <source>
        <strain evidence="1 2">DSM 23284</strain>
    </source>
</reference>
<dbReference type="GO" id="GO:0016020">
    <property type="term" value="C:membrane"/>
    <property type="evidence" value="ECO:0007669"/>
    <property type="project" value="InterPro"/>
</dbReference>
<organism evidence="1 2">
    <name type="scientific">Stappia taiwanensis</name>
    <dbReference type="NCBI Taxonomy" id="992267"/>
    <lineage>
        <taxon>Bacteria</taxon>
        <taxon>Pseudomonadati</taxon>
        <taxon>Pseudomonadota</taxon>
        <taxon>Alphaproteobacteria</taxon>
        <taxon>Hyphomicrobiales</taxon>
        <taxon>Stappiaceae</taxon>
        <taxon>Stappia</taxon>
    </lineage>
</organism>
<accession>A0A838Y314</accession>
<sequence length="249" mass="27939">MLTTLYRTVDRRRRPLRDHHYLVLPALGLAYGRCPNAASDGIRQAMATLARAYGDDTSDAEAKQPAFQTPQTGYATGTLSSWVEGMTLLSARDLTRQHPDALIFSAIRDPLARLAACYLRQYGAGRTPPVSSSFLGFQPGMSFAQFALHVCAINDRKSANAYRSQTAILSHNRALLPHRFIRFESPEPDWQALRAEARQVRGIDIGPLPAREDPNEAEVRRLLLETAPAVRDAVRKRYRRDYQLLYAQS</sequence>
<protein>
    <recommendedName>
        <fullName evidence="3">Sulfotransferase family protein</fullName>
    </recommendedName>
</protein>
<dbReference type="InterPro" id="IPR005331">
    <property type="entry name" value="Sulfotransferase"/>
</dbReference>
<dbReference type="RefSeq" id="WP_181761475.1">
    <property type="nucleotide sequence ID" value="NZ_BMCR01000001.1"/>
</dbReference>
<name>A0A838Y314_9HYPH</name>
<dbReference type="AlphaFoldDB" id="A0A838Y314"/>
<dbReference type="Pfam" id="PF03567">
    <property type="entry name" value="Sulfotransfer_2"/>
    <property type="match status" value="1"/>
</dbReference>
<dbReference type="GO" id="GO:0008146">
    <property type="term" value="F:sulfotransferase activity"/>
    <property type="evidence" value="ECO:0007669"/>
    <property type="project" value="InterPro"/>
</dbReference>
<evidence type="ECO:0008006" key="3">
    <source>
        <dbReference type="Google" id="ProtNLM"/>
    </source>
</evidence>
<evidence type="ECO:0000313" key="1">
    <source>
        <dbReference type="EMBL" id="MBA4613280.1"/>
    </source>
</evidence>
<keyword evidence="2" id="KW-1185">Reference proteome</keyword>
<reference evidence="1 2" key="1">
    <citation type="submission" date="2020-07" db="EMBL/GenBank/DDBJ databases">
        <authorList>
            <person name="Li M."/>
        </authorList>
    </citation>
    <scope>NUCLEOTIDE SEQUENCE [LARGE SCALE GENOMIC DNA]</scope>
    <source>
        <strain evidence="1 2">DSM 23284</strain>
    </source>
</reference>
<dbReference type="Proteomes" id="UP000559404">
    <property type="component" value="Unassembled WGS sequence"/>
</dbReference>
<proteinExistence type="predicted"/>
<evidence type="ECO:0000313" key="2">
    <source>
        <dbReference type="Proteomes" id="UP000559404"/>
    </source>
</evidence>